<gene>
    <name evidence="1" type="ORF">IAD36_03190</name>
</gene>
<name>A0A9D1IZ74_9FIRM</name>
<reference evidence="1" key="2">
    <citation type="journal article" date="2021" name="PeerJ">
        <title>Extensive microbial diversity within the chicken gut microbiome revealed by metagenomics and culture.</title>
        <authorList>
            <person name="Gilroy R."/>
            <person name="Ravi A."/>
            <person name="Getino M."/>
            <person name="Pursley I."/>
            <person name="Horton D.L."/>
            <person name="Alikhan N.F."/>
            <person name="Baker D."/>
            <person name="Gharbi K."/>
            <person name="Hall N."/>
            <person name="Watson M."/>
            <person name="Adriaenssens E.M."/>
            <person name="Foster-Nyarko E."/>
            <person name="Jarju S."/>
            <person name="Secka A."/>
            <person name="Antonio M."/>
            <person name="Oren A."/>
            <person name="Chaudhuri R.R."/>
            <person name="La Ragione R."/>
            <person name="Hildebrand F."/>
            <person name="Pallen M.J."/>
        </authorList>
    </citation>
    <scope>NUCLEOTIDE SEQUENCE</scope>
    <source>
        <strain evidence="1">ChiGjej3B3-7149</strain>
    </source>
</reference>
<dbReference type="InterPro" id="IPR036465">
    <property type="entry name" value="vWFA_dom_sf"/>
</dbReference>
<accession>A0A9D1IZ74</accession>
<evidence type="ECO:0008006" key="3">
    <source>
        <dbReference type="Google" id="ProtNLM"/>
    </source>
</evidence>
<evidence type="ECO:0000313" key="2">
    <source>
        <dbReference type="Proteomes" id="UP000824238"/>
    </source>
</evidence>
<dbReference type="SUPFAM" id="SSF53300">
    <property type="entry name" value="vWA-like"/>
    <property type="match status" value="1"/>
</dbReference>
<evidence type="ECO:0000313" key="1">
    <source>
        <dbReference type="EMBL" id="HIR54594.1"/>
    </source>
</evidence>
<dbReference type="PANTHER" id="PTHR41248:SF1">
    <property type="entry name" value="NORD PROTEIN"/>
    <property type="match status" value="1"/>
</dbReference>
<organism evidence="1 2">
    <name type="scientific">Candidatus Scatomorpha intestinigallinarum</name>
    <dbReference type="NCBI Taxonomy" id="2840923"/>
    <lineage>
        <taxon>Bacteria</taxon>
        <taxon>Bacillati</taxon>
        <taxon>Bacillota</taxon>
        <taxon>Clostridia</taxon>
        <taxon>Eubacteriales</taxon>
        <taxon>Candidatus Scatomorpha</taxon>
    </lineage>
</organism>
<sequence length="568" mass="64294">MQLSQREAERQERRATNLIWNAARDYSLAPVVRAYDTEGFADVYMNSIIGAVYSFYEFPKIKEVLDSFERTPKGDEFEELAWIALENCAFERAAAERPALRELRLAYAMRVEAEAKRKGGARELDEAYRIKLFHYERALGLEPEMPERDRKILAALELPGSLTTDEVVQRIRAVLREYYMFVATTSAGRGGGLPTLINFLRRRRGGIGAAVRSGEEGSAAAKNARRIKDRLAGERSEGEMREYVSDCFGLSMYAPGELKRIEERLCSGAHWDSILHFTRGELAPLERNNREAIVQRSSAKRQSGQNRKYFTDDIVRNRLTISRLAEKIRNCMLVHLDDARIKSRAGALAPEKVWRGVVLGDESVFTRPERGNDTELSVDILLDASASQIERQESVSTQAYMIAESLTRCGIPTRVYSFCTLSGCTVLRLYRDYEEPGKNENIFDYCAAGWNRDGLAFRAAGWLMRSSHCERRLLMILSDASPNDDRKITDRDTGRQELYRGQAGVIDSAEEVEKLRREGISVMCIFTGEDADLPAARRIYGRDLVRIRSIEQFADAVGGVIVQLIGNM</sequence>
<protein>
    <recommendedName>
        <fullName evidence="3">Nitric oxide reductase activation protein</fullName>
    </recommendedName>
</protein>
<dbReference type="Proteomes" id="UP000824238">
    <property type="component" value="Unassembled WGS sequence"/>
</dbReference>
<proteinExistence type="predicted"/>
<comment type="caution">
    <text evidence="1">The sequence shown here is derived from an EMBL/GenBank/DDBJ whole genome shotgun (WGS) entry which is preliminary data.</text>
</comment>
<dbReference type="AlphaFoldDB" id="A0A9D1IZ74"/>
<dbReference type="InterPro" id="IPR051928">
    <property type="entry name" value="NorD/CobT"/>
</dbReference>
<dbReference type="EMBL" id="DVHH01000080">
    <property type="protein sequence ID" value="HIR54594.1"/>
    <property type="molecule type" value="Genomic_DNA"/>
</dbReference>
<dbReference type="PANTHER" id="PTHR41248">
    <property type="entry name" value="NORD PROTEIN"/>
    <property type="match status" value="1"/>
</dbReference>
<reference evidence="1" key="1">
    <citation type="submission" date="2020-10" db="EMBL/GenBank/DDBJ databases">
        <authorList>
            <person name="Gilroy R."/>
        </authorList>
    </citation>
    <scope>NUCLEOTIDE SEQUENCE</scope>
    <source>
        <strain evidence="1">ChiGjej3B3-7149</strain>
    </source>
</reference>